<dbReference type="Pfam" id="PF04932">
    <property type="entry name" value="Wzy_C"/>
    <property type="match status" value="1"/>
</dbReference>
<feature type="transmembrane region" description="Helical" evidence="6">
    <location>
        <begin position="230"/>
        <end position="250"/>
    </location>
</feature>
<sequence>MTAVAAATNRLRSVSGVCHAVLLIVALVILQFPKFISGAGSILVLFLGLLACWLCRPRLMVLRGWSIPFFLITVLSIGWSSARGESVWAAFSFGVVAAAGLAVGEFLKLEDVLRVIHLATLGIASICLLLGVVASWYAIHSGPAYSGTLTGFYVSKNALSFVILVGFSAAIYRPLRSAGDRLLLCASLVLYSATLAWAQSATVLVLAVLVLVVRALYGLSLRASRLSRTVVYAVSLPVIAAGVIWSGWILRTWLDFLDRDITFTGRTDIWQASIAAWRERPYWGSGWGSFASDPLISQTQFSYYGWVRAHAHSGYVQVLTELGAVGLCAIVLLIVAVFIRAVRYVRRFPSAASGWVIAAPIIFAVYNFAEQSMRLLPLFILMVAYGVTYRVTSPNKPSSHKAESISPMPEPAKQAPRGSRASAGGLEWLSPSAPGSTAESQSSPDHRNEVSMSISESPDARGREASTRYALVVARLARRWWIVVTSGLVAAVVGVGFCLLQTPIYAASATLYVTASSDSSA</sequence>
<comment type="caution">
    <text evidence="8">The sequence shown here is derived from an EMBL/GenBank/DDBJ whole genome shotgun (WGS) entry which is preliminary data.</text>
</comment>
<dbReference type="Proteomes" id="UP000035058">
    <property type="component" value="Unassembled WGS sequence"/>
</dbReference>
<feature type="transmembrane region" description="Helical" evidence="6">
    <location>
        <begin position="182"/>
        <end position="198"/>
    </location>
</feature>
<evidence type="ECO:0000313" key="8">
    <source>
        <dbReference type="EMBL" id="GAB98861.1"/>
    </source>
</evidence>
<feature type="transmembrane region" description="Helical" evidence="6">
    <location>
        <begin position="12"/>
        <end position="30"/>
    </location>
</feature>
<evidence type="ECO:0000313" key="9">
    <source>
        <dbReference type="Proteomes" id="UP000035058"/>
    </source>
</evidence>
<evidence type="ECO:0000256" key="3">
    <source>
        <dbReference type="ARBA" id="ARBA00022989"/>
    </source>
</evidence>
<feature type="transmembrane region" description="Helical" evidence="6">
    <location>
        <begin position="204"/>
        <end position="223"/>
    </location>
</feature>
<feature type="domain" description="O-antigen ligase-related" evidence="7">
    <location>
        <begin position="187"/>
        <end position="330"/>
    </location>
</feature>
<dbReference type="GO" id="GO:0016020">
    <property type="term" value="C:membrane"/>
    <property type="evidence" value="ECO:0007669"/>
    <property type="project" value="UniProtKB-SubCell"/>
</dbReference>
<dbReference type="PANTHER" id="PTHR37422:SF17">
    <property type="entry name" value="O-ANTIGEN LIGASE"/>
    <property type="match status" value="1"/>
</dbReference>
<organism evidence="8 9">
    <name type="scientific">Gordonia namibiensis NBRC 108229</name>
    <dbReference type="NCBI Taxonomy" id="1208314"/>
    <lineage>
        <taxon>Bacteria</taxon>
        <taxon>Bacillati</taxon>
        <taxon>Actinomycetota</taxon>
        <taxon>Actinomycetes</taxon>
        <taxon>Mycobacteriales</taxon>
        <taxon>Gordoniaceae</taxon>
        <taxon>Gordonia</taxon>
    </lineage>
</organism>
<name>K6WYJ5_9ACTN</name>
<keyword evidence="4 6" id="KW-0472">Membrane</keyword>
<evidence type="ECO:0000256" key="5">
    <source>
        <dbReference type="SAM" id="MobiDB-lite"/>
    </source>
</evidence>
<dbReference type="InterPro" id="IPR051533">
    <property type="entry name" value="WaaL-like"/>
</dbReference>
<keyword evidence="9" id="KW-1185">Reference proteome</keyword>
<feature type="transmembrane region" description="Helical" evidence="6">
    <location>
        <begin position="36"/>
        <end position="55"/>
    </location>
</feature>
<feature type="transmembrane region" description="Helical" evidence="6">
    <location>
        <begin position="115"/>
        <end position="138"/>
    </location>
</feature>
<feature type="transmembrane region" description="Helical" evidence="6">
    <location>
        <begin position="86"/>
        <end position="103"/>
    </location>
</feature>
<feature type="transmembrane region" description="Helical" evidence="6">
    <location>
        <begin position="375"/>
        <end position="392"/>
    </location>
</feature>
<feature type="transmembrane region" description="Helical" evidence="6">
    <location>
        <begin position="62"/>
        <end position="80"/>
    </location>
</feature>
<dbReference type="InterPro" id="IPR007016">
    <property type="entry name" value="O-antigen_ligase-rel_domated"/>
</dbReference>
<dbReference type="PANTHER" id="PTHR37422">
    <property type="entry name" value="TEICHURONIC ACID BIOSYNTHESIS PROTEIN TUAE"/>
    <property type="match status" value="1"/>
</dbReference>
<feature type="non-terminal residue" evidence="8">
    <location>
        <position position="521"/>
    </location>
</feature>
<evidence type="ECO:0000259" key="7">
    <source>
        <dbReference type="Pfam" id="PF04932"/>
    </source>
</evidence>
<evidence type="ECO:0000256" key="4">
    <source>
        <dbReference type="ARBA" id="ARBA00023136"/>
    </source>
</evidence>
<comment type="subcellular location">
    <subcellularLocation>
        <location evidence="1">Membrane</location>
        <topology evidence="1">Multi-pass membrane protein</topology>
    </subcellularLocation>
</comment>
<feature type="transmembrane region" description="Helical" evidence="6">
    <location>
        <begin position="351"/>
        <end position="369"/>
    </location>
</feature>
<feature type="region of interest" description="Disordered" evidence="5">
    <location>
        <begin position="394"/>
        <end position="459"/>
    </location>
</feature>
<protein>
    <recommendedName>
        <fullName evidence="7">O-antigen ligase-related domain-containing protein</fullName>
    </recommendedName>
</protein>
<reference evidence="8 9" key="1">
    <citation type="submission" date="2012-08" db="EMBL/GenBank/DDBJ databases">
        <title>Whole genome shotgun sequence of Gordonia namibiensis NBRC 108229.</title>
        <authorList>
            <person name="Isaki-Nakamura S."/>
            <person name="Hosoyama A."/>
            <person name="Tsuchikane K."/>
            <person name="Katsumata H."/>
            <person name="Baba S."/>
            <person name="Yamazaki S."/>
            <person name="Fujita N."/>
        </authorList>
    </citation>
    <scope>NUCLEOTIDE SEQUENCE [LARGE SCALE GENOMIC DNA]</scope>
    <source>
        <strain evidence="8 9">NBRC 108229</strain>
    </source>
</reference>
<feature type="transmembrane region" description="Helical" evidence="6">
    <location>
        <begin position="480"/>
        <end position="502"/>
    </location>
</feature>
<keyword evidence="3 6" id="KW-1133">Transmembrane helix</keyword>
<keyword evidence="2 6" id="KW-0812">Transmembrane</keyword>
<dbReference type="AlphaFoldDB" id="K6WYJ5"/>
<dbReference type="EMBL" id="BAHE01000004">
    <property type="protein sequence ID" value="GAB98861.1"/>
    <property type="molecule type" value="Genomic_DNA"/>
</dbReference>
<proteinExistence type="predicted"/>
<gene>
    <name evidence="8" type="ORF">GONAM_04_00005</name>
</gene>
<feature type="transmembrane region" description="Helical" evidence="6">
    <location>
        <begin position="322"/>
        <end position="339"/>
    </location>
</feature>
<evidence type="ECO:0000256" key="1">
    <source>
        <dbReference type="ARBA" id="ARBA00004141"/>
    </source>
</evidence>
<evidence type="ECO:0000256" key="6">
    <source>
        <dbReference type="SAM" id="Phobius"/>
    </source>
</evidence>
<feature type="compositionally biased region" description="Polar residues" evidence="5">
    <location>
        <begin position="433"/>
        <end position="443"/>
    </location>
</feature>
<accession>K6WYJ5</accession>
<evidence type="ECO:0000256" key="2">
    <source>
        <dbReference type="ARBA" id="ARBA00022692"/>
    </source>
</evidence>
<feature type="transmembrane region" description="Helical" evidence="6">
    <location>
        <begin position="158"/>
        <end position="175"/>
    </location>
</feature>